<dbReference type="PANTHER" id="PTHR12110:SF21">
    <property type="entry name" value="XYLOSE ISOMERASE-LIKE TIM BARREL DOMAIN-CONTAINING PROTEIN"/>
    <property type="match status" value="1"/>
</dbReference>
<dbReference type="PANTHER" id="PTHR12110">
    <property type="entry name" value="HYDROXYPYRUVATE ISOMERASE"/>
    <property type="match status" value="1"/>
</dbReference>
<dbReference type="GO" id="GO:0016853">
    <property type="term" value="F:isomerase activity"/>
    <property type="evidence" value="ECO:0007669"/>
    <property type="project" value="UniProtKB-KW"/>
</dbReference>
<dbReference type="InterPro" id="IPR013022">
    <property type="entry name" value="Xyl_isomerase-like_TIM-brl"/>
</dbReference>
<gene>
    <name evidence="2" type="ORF">D0469_18780</name>
</gene>
<dbReference type="SUPFAM" id="SSF51658">
    <property type="entry name" value="Xylose isomerase-like"/>
    <property type="match status" value="1"/>
</dbReference>
<dbReference type="Gene3D" id="3.20.20.150">
    <property type="entry name" value="Divalent-metal-dependent TIM barrel enzymes"/>
    <property type="match status" value="1"/>
</dbReference>
<keyword evidence="2" id="KW-0413">Isomerase</keyword>
<dbReference type="EMBL" id="QVTE01000056">
    <property type="protein sequence ID" value="RFU64416.1"/>
    <property type="molecule type" value="Genomic_DNA"/>
</dbReference>
<dbReference type="Proteomes" id="UP000264541">
    <property type="component" value="Unassembled WGS sequence"/>
</dbReference>
<protein>
    <submittedName>
        <fullName evidence="2">Sugar phosphate isomerase/epimerase</fullName>
    </submittedName>
</protein>
<keyword evidence="3" id="KW-1185">Reference proteome</keyword>
<dbReference type="RefSeq" id="WP_117328266.1">
    <property type="nucleotide sequence ID" value="NZ_QVTE01000056.1"/>
</dbReference>
<evidence type="ECO:0000259" key="1">
    <source>
        <dbReference type="Pfam" id="PF01261"/>
    </source>
</evidence>
<reference evidence="2 3" key="1">
    <citation type="submission" date="2018-08" db="EMBL/GenBank/DDBJ databases">
        <title>Bacillus chawlae sp. nov., Bacillus glennii sp. nov., and Bacillus saganii sp. nov. Isolated from the Vehicle Assembly Building at Kennedy Space Center where the Viking Spacecraft were Assembled.</title>
        <authorList>
            <person name="Seuylemezian A."/>
            <person name="Vaishampayan P."/>
        </authorList>
    </citation>
    <scope>NUCLEOTIDE SEQUENCE [LARGE SCALE GENOMIC DNA]</scope>
    <source>
        <strain evidence="2 3">V47-23a</strain>
    </source>
</reference>
<evidence type="ECO:0000313" key="2">
    <source>
        <dbReference type="EMBL" id="RFU64416.1"/>
    </source>
</evidence>
<dbReference type="Pfam" id="PF01261">
    <property type="entry name" value="AP_endonuc_2"/>
    <property type="match status" value="1"/>
</dbReference>
<dbReference type="InterPro" id="IPR036237">
    <property type="entry name" value="Xyl_isomerase-like_sf"/>
</dbReference>
<sequence length="323" mass="36403">MKLGVFTPLYQNLPFEAMLDKLAEMGVETVELGTGNYPGNSHCNPDELLNSPEKLKLFQNAVNSRGLTISGLSCHGNPLHPDKKVAKESHEVWKKTVLLAERLEIPVINGFSGCPGDHPGAKFPNWVTCSWPPEYTEILNWQWNEIVIPYWKEEAKYAESHGINQIAFEMHPGFVVYNPETLLKLRANVGPVIGANFDPSHLIWQGINPVEAIKKLGQEKAIFHVHAKDTYLDQANIQVNGVLDTKHYSDIVNRSWSFRSVGYGQDEKAWKDIVSTLRAIGYDYVISIEHEDMLASVDEGLGKAIGLLKSVMFKEQMTEMWWA</sequence>
<dbReference type="OrthoDB" id="9779184at2"/>
<evidence type="ECO:0000313" key="3">
    <source>
        <dbReference type="Proteomes" id="UP000264541"/>
    </source>
</evidence>
<feature type="domain" description="Xylose isomerase-like TIM barrel" evidence="1">
    <location>
        <begin position="19"/>
        <end position="309"/>
    </location>
</feature>
<proteinExistence type="predicted"/>
<organism evidence="2 3">
    <name type="scientific">Peribacillus saganii</name>
    <dbReference type="NCBI Taxonomy" id="2303992"/>
    <lineage>
        <taxon>Bacteria</taxon>
        <taxon>Bacillati</taxon>
        <taxon>Bacillota</taxon>
        <taxon>Bacilli</taxon>
        <taxon>Bacillales</taxon>
        <taxon>Bacillaceae</taxon>
        <taxon>Peribacillus</taxon>
    </lineage>
</organism>
<comment type="caution">
    <text evidence="2">The sequence shown here is derived from an EMBL/GenBank/DDBJ whole genome shotgun (WGS) entry which is preliminary data.</text>
</comment>
<dbReference type="InterPro" id="IPR050312">
    <property type="entry name" value="IolE/XylAMocC-like"/>
</dbReference>
<dbReference type="AlphaFoldDB" id="A0A372LE21"/>
<accession>A0A372LE21</accession>
<name>A0A372LE21_9BACI</name>